<gene>
    <name evidence="1" type="ORF">HICCMSTLAB_LOCUS13258</name>
</gene>
<accession>A0A8J2HQB7</accession>
<dbReference type="EMBL" id="CAJNRD030001124">
    <property type="protein sequence ID" value="CAG5108479.1"/>
    <property type="molecule type" value="Genomic_DNA"/>
</dbReference>
<name>A0A8J2HQB7_COTCN</name>
<dbReference type="Pfam" id="PF12044">
    <property type="entry name" value="Metallopep"/>
    <property type="match status" value="1"/>
</dbReference>
<dbReference type="OrthoDB" id="74460at2759"/>
<keyword evidence="2" id="KW-1185">Reference proteome</keyword>
<dbReference type="InterPro" id="IPR021917">
    <property type="entry name" value="Unchr_Zn-peptidase-like"/>
</dbReference>
<dbReference type="PANTHER" id="PTHR21054">
    <property type="entry name" value="ZINC METALLOPROTEINASE-RELATED"/>
    <property type="match status" value="1"/>
</dbReference>
<dbReference type="AlphaFoldDB" id="A0A8J2HQB7"/>
<protein>
    <submittedName>
        <fullName evidence="1">Similar to YIL108W: Putative zinc metalloproteinase YIL108W (Saccharomyces cerevisiae (Strain ATCC 204508 / S288c))</fullName>
    </submittedName>
</protein>
<comment type="caution">
    <text evidence="1">The sequence shown here is derived from an EMBL/GenBank/DDBJ whole genome shotgun (WGS) entry which is preliminary data.</text>
</comment>
<proteinExistence type="predicted"/>
<evidence type="ECO:0000313" key="2">
    <source>
        <dbReference type="Proteomes" id="UP000786811"/>
    </source>
</evidence>
<organism evidence="1 2">
    <name type="scientific">Cotesia congregata</name>
    <name type="common">Parasitoid wasp</name>
    <name type="synonym">Apanteles congregatus</name>
    <dbReference type="NCBI Taxonomy" id="51543"/>
    <lineage>
        <taxon>Eukaryota</taxon>
        <taxon>Metazoa</taxon>
        <taxon>Ecdysozoa</taxon>
        <taxon>Arthropoda</taxon>
        <taxon>Hexapoda</taxon>
        <taxon>Insecta</taxon>
        <taxon>Pterygota</taxon>
        <taxon>Neoptera</taxon>
        <taxon>Endopterygota</taxon>
        <taxon>Hymenoptera</taxon>
        <taxon>Apocrita</taxon>
        <taxon>Ichneumonoidea</taxon>
        <taxon>Braconidae</taxon>
        <taxon>Microgastrinae</taxon>
        <taxon>Cotesia</taxon>
    </lineage>
</organism>
<dbReference type="Proteomes" id="UP000786811">
    <property type="component" value="Unassembled WGS sequence"/>
</dbReference>
<evidence type="ECO:0000313" key="1">
    <source>
        <dbReference type="EMBL" id="CAG5108479.1"/>
    </source>
</evidence>
<dbReference type="InterPro" id="IPR053002">
    <property type="entry name" value="Metalloproteinase_M10B"/>
</dbReference>
<reference evidence="1" key="1">
    <citation type="submission" date="2021-04" db="EMBL/GenBank/DDBJ databases">
        <authorList>
            <person name="Chebbi M.A.C M."/>
        </authorList>
    </citation>
    <scope>NUCLEOTIDE SEQUENCE</scope>
</reference>
<sequence>MDRSFASIQTNVAVTTTTTTTTSTKSTITKNINPESIVIKNLSDGETVTYSLVLIRGQAPSCCTKINIRTQQHHNLKSGLVTEWPIIAGEFRILVDLSRGINKLQLETANGIKKQLTLIHEPKKSRLRVTPIYVICAGHDGYFQGPTSEDCSPESAATRIGLGARLLQSLTAEKLQEAGHARKTFQLERDLDGPECLVMHSMLNVDTARAMNQHELWEFVGREIMKGPLASRDRKYLAFLSCTKYRGAPSPRTHEATLASTQGHAALGGGGLALFGSACLHTWPTTLNQVLAKFLDKTIIDTDVLMDDSNYRGTYGGCLATTLGSVLHELAHTFDLGHTRQGIMGRGFNYVDHVFIGKGVVIKKSPGNTDNNRNPRNGDLQRSTITLSKPLSVTVTINNSNNNNNNQSITSLANSKAPRPCVLPELFGDNSKTKDLVVNENSINRTSPDIDLQFSHHNTYVFETSFCQPDKIFWGPSCATILAYHRWFAGDNENEIINDNNSHYYRNNSLIEYIAKRNVIRSSFGIRVIELRDVSTGMVINYRQFPGARPPLEAVVPPLSSPLAHTCYDAPLVIFAEDSVGNVLNITASLHTPEF</sequence>
<dbReference type="PANTHER" id="PTHR21054:SF2">
    <property type="entry name" value="MIP04191P"/>
    <property type="match status" value="1"/>
</dbReference>